<accession>A0A8J5LXF2</accession>
<proteinExistence type="predicted"/>
<sequence>MEMGRIADASDEAAPARGGFCCCFPPFSSSSWKRIDAAAPGTDGRSRWGRVRAVAMKVREWSELVAGPRWKTFIRRFGRNPSRGRAPPPGTTRFGYDEWSYSLNFDEGHGDGDEDQEGPQGIGYRGFSASLATSPPALCKFPAGPDAPASSPFVVSGH</sequence>
<dbReference type="PANTHER" id="PTHR47076:SF1">
    <property type="entry name" value="NHL DOMAIN PROTEIN"/>
    <property type="match status" value="1"/>
</dbReference>
<dbReference type="AlphaFoldDB" id="A0A8J5LXF2"/>
<reference evidence="2 3" key="1">
    <citation type="submission" date="2020-08" db="EMBL/GenBank/DDBJ databases">
        <title>Plant Genome Project.</title>
        <authorList>
            <person name="Zhang R.-G."/>
        </authorList>
    </citation>
    <scope>NUCLEOTIDE SEQUENCE [LARGE SCALE GENOMIC DNA]</scope>
    <source>
        <tissue evidence="2">Rhizome</tissue>
    </source>
</reference>
<keyword evidence="3" id="KW-1185">Reference proteome</keyword>
<organism evidence="2 3">
    <name type="scientific">Zingiber officinale</name>
    <name type="common">Ginger</name>
    <name type="synonym">Amomum zingiber</name>
    <dbReference type="NCBI Taxonomy" id="94328"/>
    <lineage>
        <taxon>Eukaryota</taxon>
        <taxon>Viridiplantae</taxon>
        <taxon>Streptophyta</taxon>
        <taxon>Embryophyta</taxon>
        <taxon>Tracheophyta</taxon>
        <taxon>Spermatophyta</taxon>
        <taxon>Magnoliopsida</taxon>
        <taxon>Liliopsida</taxon>
        <taxon>Zingiberales</taxon>
        <taxon>Zingiberaceae</taxon>
        <taxon>Zingiber</taxon>
    </lineage>
</organism>
<evidence type="ECO:0000313" key="2">
    <source>
        <dbReference type="EMBL" id="KAG6534807.1"/>
    </source>
</evidence>
<dbReference type="EMBL" id="JACMSC010000002">
    <property type="protein sequence ID" value="KAG6534807.1"/>
    <property type="molecule type" value="Genomic_DNA"/>
</dbReference>
<dbReference type="Proteomes" id="UP000734854">
    <property type="component" value="Unassembled WGS sequence"/>
</dbReference>
<dbReference type="OrthoDB" id="1723198at2759"/>
<evidence type="ECO:0000256" key="1">
    <source>
        <dbReference type="SAM" id="MobiDB-lite"/>
    </source>
</evidence>
<evidence type="ECO:0000313" key="3">
    <source>
        <dbReference type="Proteomes" id="UP000734854"/>
    </source>
</evidence>
<protein>
    <submittedName>
        <fullName evidence="2">Uncharacterized protein</fullName>
    </submittedName>
</protein>
<name>A0A8J5LXF2_ZINOF</name>
<feature type="region of interest" description="Disordered" evidence="1">
    <location>
        <begin position="105"/>
        <end position="158"/>
    </location>
</feature>
<comment type="caution">
    <text evidence="2">The sequence shown here is derived from an EMBL/GenBank/DDBJ whole genome shotgun (WGS) entry which is preliminary data.</text>
</comment>
<gene>
    <name evidence="2" type="ORF">ZIOFF_008711</name>
</gene>
<dbReference type="PANTHER" id="PTHR47076">
    <property type="entry name" value="NHL DOMAIN PROTEIN"/>
    <property type="match status" value="1"/>
</dbReference>